<dbReference type="EMBL" id="CAFBNC010000007">
    <property type="protein sequence ID" value="CAB4924543.1"/>
    <property type="molecule type" value="Genomic_DNA"/>
</dbReference>
<dbReference type="InterPro" id="IPR011050">
    <property type="entry name" value="Pectin_lyase_fold/virulence"/>
</dbReference>
<dbReference type="AlphaFoldDB" id="A0A6J7I1D6"/>
<dbReference type="InterPro" id="IPR012334">
    <property type="entry name" value="Pectin_lyas_fold"/>
</dbReference>
<dbReference type="SUPFAM" id="SSF51126">
    <property type="entry name" value="Pectin lyase-like"/>
    <property type="match status" value="1"/>
</dbReference>
<dbReference type="Gene3D" id="2.160.20.10">
    <property type="entry name" value="Single-stranded right-handed beta-helix, Pectin lyase-like"/>
    <property type="match status" value="1"/>
</dbReference>
<evidence type="ECO:0000313" key="3">
    <source>
        <dbReference type="EMBL" id="CAB4924543.1"/>
    </source>
</evidence>
<feature type="region of interest" description="Disordered" evidence="1">
    <location>
        <begin position="427"/>
        <end position="471"/>
    </location>
</feature>
<name>A0A6J7I1D6_9ZZZZ</name>
<reference evidence="3" key="1">
    <citation type="submission" date="2020-05" db="EMBL/GenBank/DDBJ databases">
        <authorList>
            <person name="Chiriac C."/>
            <person name="Salcher M."/>
            <person name="Ghai R."/>
            <person name="Kavagutti S V."/>
        </authorList>
    </citation>
    <scope>NUCLEOTIDE SEQUENCE</scope>
</reference>
<evidence type="ECO:0000256" key="1">
    <source>
        <dbReference type="SAM" id="MobiDB-lite"/>
    </source>
</evidence>
<sequence length="471" mass="49263">MTIESKTRQGILMNTTRARGAIIAVVLTFAMVLAACSSGSSSSGSSAEPGTKASGHTIAVPSDQPTIQGAVDAAAPGDLVLVSPGVYNESVNITTAGLTLRGTDRNTVILDGEFKLENGVRVLGADNVTVQNMTARNYTNNAFFWTGVRGYHGSYLTSYRTGNYGIYAFDSVDGQFDHSFASGSPDAGFYIGECFPCNAAIVDSIAEYNGLGYSGTNSGGNLVIARNEFRFNRAGVVPNSGSYELCYPERETTVVGNLVHDNSQADTPAIDVAKLAMGNGIIIPGGYNNLVMRNQVWNHERVGIALVPFPEDGPKDDIPTGDELKMPCSEARNLPLADKASLPGTLLWDAIGNRVEGNTVSASGIADLAFGTLTGTDDSLGNCFTGNSFTTSAPASIETTMACSNPSGAWSDKLDLVALIASARPDSGDYKVQPVPPAQPNMPDASTAPGQPAVNFPEKINIDSIPLPAKP</sequence>
<protein>
    <submittedName>
        <fullName evidence="3">Unannotated protein</fullName>
    </submittedName>
</protein>
<gene>
    <name evidence="2" type="ORF">UFOPK1392_01354</name>
    <name evidence="3" type="ORF">UFOPK3733_00280</name>
</gene>
<evidence type="ECO:0000313" key="2">
    <source>
        <dbReference type="EMBL" id="CAB4323598.1"/>
    </source>
</evidence>
<dbReference type="EMBL" id="CAEMXZ010000056">
    <property type="protein sequence ID" value="CAB4323598.1"/>
    <property type="molecule type" value="Genomic_DNA"/>
</dbReference>
<accession>A0A6J7I1D6</accession>
<organism evidence="3">
    <name type="scientific">freshwater metagenome</name>
    <dbReference type="NCBI Taxonomy" id="449393"/>
    <lineage>
        <taxon>unclassified sequences</taxon>
        <taxon>metagenomes</taxon>
        <taxon>ecological metagenomes</taxon>
    </lineage>
</organism>
<proteinExistence type="predicted"/>